<protein>
    <submittedName>
        <fullName evidence="4">SDR family oxidoreductase</fullName>
    </submittedName>
</protein>
<name>A0A3M2LET8_9NOCA</name>
<evidence type="ECO:0000256" key="1">
    <source>
        <dbReference type="ARBA" id="ARBA00006484"/>
    </source>
</evidence>
<proteinExistence type="inferred from homology"/>
<evidence type="ECO:0000313" key="4">
    <source>
        <dbReference type="EMBL" id="RMI33208.1"/>
    </source>
</evidence>
<dbReference type="PANTHER" id="PTHR48107:SF7">
    <property type="entry name" value="RE15974P"/>
    <property type="match status" value="1"/>
</dbReference>
<organism evidence="4 5">
    <name type="scientific">Nocardia stercoris</name>
    <dbReference type="NCBI Taxonomy" id="2483361"/>
    <lineage>
        <taxon>Bacteria</taxon>
        <taxon>Bacillati</taxon>
        <taxon>Actinomycetota</taxon>
        <taxon>Actinomycetes</taxon>
        <taxon>Mycobacteriales</taxon>
        <taxon>Nocardiaceae</taxon>
        <taxon>Nocardia</taxon>
    </lineage>
</organism>
<comment type="caution">
    <text evidence="4">The sequence shown here is derived from an EMBL/GenBank/DDBJ whole genome shotgun (WGS) entry which is preliminary data.</text>
</comment>
<evidence type="ECO:0000259" key="3">
    <source>
        <dbReference type="SMART" id="SM00822"/>
    </source>
</evidence>
<dbReference type="GO" id="GO:0016614">
    <property type="term" value="F:oxidoreductase activity, acting on CH-OH group of donors"/>
    <property type="evidence" value="ECO:0007669"/>
    <property type="project" value="UniProtKB-ARBA"/>
</dbReference>
<dbReference type="PROSITE" id="PS00061">
    <property type="entry name" value="ADH_SHORT"/>
    <property type="match status" value="1"/>
</dbReference>
<dbReference type="Pfam" id="PF13561">
    <property type="entry name" value="adh_short_C2"/>
    <property type="match status" value="1"/>
</dbReference>
<dbReference type="InterPro" id="IPR036291">
    <property type="entry name" value="NAD(P)-bd_dom_sf"/>
</dbReference>
<evidence type="ECO:0000256" key="2">
    <source>
        <dbReference type="ARBA" id="ARBA00023002"/>
    </source>
</evidence>
<dbReference type="InterPro" id="IPR057326">
    <property type="entry name" value="KR_dom"/>
</dbReference>
<dbReference type="SMART" id="SM00822">
    <property type="entry name" value="PKS_KR"/>
    <property type="match status" value="1"/>
</dbReference>
<keyword evidence="5" id="KW-1185">Reference proteome</keyword>
<sequence>MAVEELVVELTTGPVRDLHGKVAVVVGGSRNQGAAFARLIAARGATTVVSYAHDDTAADRLLAELSEHRTSVEAVRSDARVAADVTILFEGVIERHRRLDIVVHTPGAVLEKTIAECTDDDFDHLVNSNFRSVFHTLRATGRHIQDDGRYIVLSSALTARPAPAYGLYTGSKAAVEHLVAAVARELGHRGITVNAIAPSPVDNSFFRAAKSPGALVEAALRNPRNRLATADDVAALIGWLISADARWISGQTLYVDGAEF</sequence>
<dbReference type="PANTHER" id="PTHR48107">
    <property type="entry name" value="NADPH-DEPENDENT ALDEHYDE REDUCTASE-LIKE PROTEIN, CHLOROPLASTIC-RELATED"/>
    <property type="match status" value="1"/>
</dbReference>
<evidence type="ECO:0000313" key="5">
    <source>
        <dbReference type="Proteomes" id="UP000279275"/>
    </source>
</evidence>
<dbReference type="EMBL" id="RFFH01000003">
    <property type="protein sequence ID" value="RMI33208.1"/>
    <property type="molecule type" value="Genomic_DNA"/>
</dbReference>
<accession>A0A3M2LET8</accession>
<dbReference type="SUPFAM" id="SSF51735">
    <property type="entry name" value="NAD(P)-binding Rossmann-fold domains"/>
    <property type="match status" value="1"/>
</dbReference>
<feature type="domain" description="Ketoreductase" evidence="3">
    <location>
        <begin position="21"/>
        <end position="199"/>
    </location>
</feature>
<dbReference type="AlphaFoldDB" id="A0A3M2LET8"/>
<dbReference type="InterPro" id="IPR020904">
    <property type="entry name" value="Sc_DH/Rdtase_CS"/>
</dbReference>
<dbReference type="Gene3D" id="3.40.50.720">
    <property type="entry name" value="NAD(P)-binding Rossmann-like Domain"/>
    <property type="match status" value="1"/>
</dbReference>
<keyword evidence="2" id="KW-0560">Oxidoreductase</keyword>
<reference evidence="4 5" key="1">
    <citation type="submission" date="2018-10" db="EMBL/GenBank/DDBJ databases">
        <title>Isolation from cow dung.</title>
        <authorList>
            <person name="Ling L."/>
        </authorList>
    </citation>
    <scope>NUCLEOTIDE SEQUENCE [LARGE SCALE GENOMIC DNA]</scope>
    <source>
        <strain evidence="4 5">NEAU-LL90</strain>
    </source>
</reference>
<gene>
    <name evidence="4" type="ORF">EBN03_08390</name>
</gene>
<dbReference type="PRINTS" id="PR00081">
    <property type="entry name" value="GDHRDH"/>
</dbReference>
<dbReference type="InterPro" id="IPR002347">
    <property type="entry name" value="SDR_fam"/>
</dbReference>
<dbReference type="Proteomes" id="UP000279275">
    <property type="component" value="Unassembled WGS sequence"/>
</dbReference>
<comment type="similarity">
    <text evidence="1">Belongs to the short-chain dehydrogenases/reductases (SDR) family.</text>
</comment>